<dbReference type="Pfam" id="PF01717">
    <property type="entry name" value="Meth_synt_2"/>
    <property type="match status" value="1"/>
</dbReference>
<gene>
    <name evidence="2" type="ORF">FC19_GL002252</name>
</gene>
<proteinExistence type="predicted"/>
<dbReference type="SUPFAM" id="SSF51726">
    <property type="entry name" value="UROD/MetE-like"/>
    <property type="match status" value="1"/>
</dbReference>
<feature type="domain" description="Cobalamin-independent methionine synthase MetE C-terminal/archaeal" evidence="1">
    <location>
        <begin position="111"/>
        <end position="291"/>
    </location>
</feature>
<dbReference type="GO" id="GO:0008270">
    <property type="term" value="F:zinc ion binding"/>
    <property type="evidence" value="ECO:0007669"/>
    <property type="project" value="InterPro"/>
</dbReference>
<evidence type="ECO:0000259" key="1">
    <source>
        <dbReference type="Pfam" id="PF01717"/>
    </source>
</evidence>
<dbReference type="GO" id="GO:0003871">
    <property type="term" value="F:5-methyltetrahydropteroyltriglutamate-homocysteine S-methyltransferase activity"/>
    <property type="evidence" value="ECO:0007669"/>
    <property type="project" value="InterPro"/>
</dbReference>
<name>A0A0R2CUU2_9LACO</name>
<dbReference type="PATRIC" id="fig|1423725.3.peg.2319"/>
<dbReference type="Proteomes" id="UP000051015">
    <property type="component" value="Unassembled WGS sequence"/>
</dbReference>
<accession>A0A0R2CUU2</accession>
<dbReference type="GO" id="GO:0009086">
    <property type="term" value="P:methionine biosynthetic process"/>
    <property type="evidence" value="ECO:0007669"/>
    <property type="project" value="InterPro"/>
</dbReference>
<dbReference type="NCBIfam" id="NF005085">
    <property type="entry name" value="PRK06520.1"/>
    <property type="match status" value="1"/>
</dbReference>
<dbReference type="Gene3D" id="3.20.20.210">
    <property type="match status" value="1"/>
</dbReference>
<sequence length="317" mass="35992">MKVVTDGEFRRSYWHLDTFWGFDGIKHTIPEHGYFFHDEETRADSAKIDGKIVFNPEHPDVKAYKFLHDLVADDNEVTARQSIPSPAQFYAELVRGEENEAAANKYYPNTDDLIADIAHAYHDLIIALYDLGCRDIKFDDCTWGMVVDEGFWKEMANGEFDRLQLQKLYLKLNNAALENLPDDLRISTHVCRGNYHSTWAASGGYAPVADQLFAKENVDAFYLEFDDDRSGDFAPLKSVPDGKEVVLGLITSKKPELENKSVLLKRIKEAAQYVPLENLSLSTQCGFASTEEGNKLEEAQQWAKIKLVIKTAQEVWG</sequence>
<dbReference type="STRING" id="1423725.FC19_GL002252"/>
<comment type="caution">
    <text evidence="2">The sequence shown here is derived from an EMBL/GenBank/DDBJ whole genome shotgun (WGS) entry which is preliminary data.</text>
</comment>
<dbReference type="AlphaFoldDB" id="A0A0R2CUU2"/>
<reference evidence="2 3" key="1">
    <citation type="journal article" date="2015" name="Genome Announc.">
        <title>Expanding the biotechnology potential of lactobacilli through comparative genomics of 213 strains and associated genera.</title>
        <authorList>
            <person name="Sun Z."/>
            <person name="Harris H.M."/>
            <person name="McCann A."/>
            <person name="Guo C."/>
            <person name="Argimon S."/>
            <person name="Zhang W."/>
            <person name="Yang X."/>
            <person name="Jeffery I.B."/>
            <person name="Cooney J.C."/>
            <person name="Kagawa T.F."/>
            <person name="Liu W."/>
            <person name="Song Y."/>
            <person name="Salvetti E."/>
            <person name="Wrobel A."/>
            <person name="Rasinkangas P."/>
            <person name="Parkhill J."/>
            <person name="Rea M.C."/>
            <person name="O'Sullivan O."/>
            <person name="Ritari J."/>
            <person name="Douillard F.P."/>
            <person name="Paul Ross R."/>
            <person name="Yang R."/>
            <person name="Briner A.E."/>
            <person name="Felis G.E."/>
            <person name="de Vos W.M."/>
            <person name="Barrangou R."/>
            <person name="Klaenhammer T.R."/>
            <person name="Caufield P.W."/>
            <person name="Cui Y."/>
            <person name="Zhang H."/>
            <person name="O'Toole P.W."/>
        </authorList>
    </citation>
    <scope>NUCLEOTIDE SEQUENCE [LARGE SCALE GENOMIC DNA]</scope>
    <source>
        <strain evidence="2 3">DSM 21051</strain>
    </source>
</reference>
<dbReference type="PANTHER" id="PTHR43844">
    <property type="entry name" value="METHIONINE SYNTHASE"/>
    <property type="match status" value="1"/>
</dbReference>
<dbReference type="EMBL" id="AYZD01000033">
    <property type="protein sequence ID" value="KRM95157.1"/>
    <property type="molecule type" value="Genomic_DNA"/>
</dbReference>
<organism evidence="2 3">
    <name type="scientific">Liquorilactobacillus aquaticus DSM 21051</name>
    <dbReference type="NCBI Taxonomy" id="1423725"/>
    <lineage>
        <taxon>Bacteria</taxon>
        <taxon>Bacillati</taxon>
        <taxon>Bacillota</taxon>
        <taxon>Bacilli</taxon>
        <taxon>Lactobacillales</taxon>
        <taxon>Lactobacillaceae</taxon>
        <taxon>Liquorilactobacillus</taxon>
    </lineage>
</organism>
<keyword evidence="3" id="KW-1185">Reference proteome</keyword>
<dbReference type="CDD" id="cd03311">
    <property type="entry name" value="CIMS_C_terminal_like"/>
    <property type="match status" value="1"/>
</dbReference>
<protein>
    <submittedName>
        <fullName evidence="2">Methionine synthase</fullName>
    </submittedName>
</protein>
<dbReference type="InterPro" id="IPR038071">
    <property type="entry name" value="UROD/MetE-like_sf"/>
</dbReference>
<evidence type="ECO:0000313" key="3">
    <source>
        <dbReference type="Proteomes" id="UP000051015"/>
    </source>
</evidence>
<dbReference type="PANTHER" id="PTHR43844:SF1">
    <property type="entry name" value="METHIONINE SYNTHASE"/>
    <property type="match status" value="1"/>
</dbReference>
<evidence type="ECO:0000313" key="2">
    <source>
        <dbReference type="EMBL" id="KRM95157.1"/>
    </source>
</evidence>
<dbReference type="InterPro" id="IPR002629">
    <property type="entry name" value="Met_Synth_C/arc"/>
</dbReference>